<comment type="catalytic activity">
    <reaction evidence="8 10">
        <text>O-phospho-L-tyrosyl-[protein] + H2O = L-tyrosyl-[protein] + phosphate</text>
        <dbReference type="Rhea" id="RHEA:10684"/>
        <dbReference type="Rhea" id="RHEA-COMP:10136"/>
        <dbReference type="Rhea" id="RHEA-COMP:20101"/>
        <dbReference type="ChEBI" id="CHEBI:15377"/>
        <dbReference type="ChEBI" id="CHEBI:43474"/>
        <dbReference type="ChEBI" id="CHEBI:46858"/>
        <dbReference type="ChEBI" id="CHEBI:61978"/>
        <dbReference type="EC" id="3.1.3.48"/>
    </reaction>
</comment>
<evidence type="ECO:0000256" key="4">
    <source>
        <dbReference type="ARBA" id="ARBA00022776"/>
    </source>
</evidence>
<comment type="caution">
    <text evidence="13">The sequence shown here is derived from an EMBL/GenBank/DDBJ whole genome shotgun (WGS) entry which is preliminary data.</text>
</comment>
<dbReference type="GO" id="GO:0110032">
    <property type="term" value="P:positive regulation of G2/MI transition of meiotic cell cycle"/>
    <property type="evidence" value="ECO:0007669"/>
    <property type="project" value="TreeGrafter"/>
</dbReference>
<dbReference type="Gene3D" id="3.40.250.10">
    <property type="entry name" value="Rhodanese-like domain"/>
    <property type="match status" value="1"/>
</dbReference>
<dbReference type="PRINTS" id="PR00716">
    <property type="entry name" value="MPIPHPHTASE"/>
</dbReference>
<dbReference type="GO" id="GO:0010971">
    <property type="term" value="P:positive regulation of G2/M transition of mitotic cell cycle"/>
    <property type="evidence" value="ECO:0007669"/>
    <property type="project" value="TreeGrafter"/>
</dbReference>
<evidence type="ECO:0000256" key="10">
    <source>
        <dbReference type="RuleBase" id="RU368028"/>
    </source>
</evidence>
<evidence type="ECO:0000256" key="11">
    <source>
        <dbReference type="SAM" id="MobiDB-lite"/>
    </source>
</evidence>
<dbReference type="Pfam" id="PF00581">
    <property type="entry name" value="Rhodanese"/>
    <property type="match status" value="1"/>
</dbReference>
<dbReference type="PANTHER" id="PTHR10828:SF17">
    <property type="entry name" value="PROTEIN-TYROSINE-PHOSPHATASE"/>
    <property type="match status" value="1"/>
</dbReference>
<sequence length="582" mass="64549">MERSSPLAALRPAPPQFGGQRDVFRARAHSQFSNNYSSNPIGSGTFNFSLRDQFSLNHPEYFSIKALGTSPTVSLAADLSQNFSITEASPQFPTPRRALFTTSHLIDGSDGREYVTTPPLPPSSSPAPLGDSMEMSPLPHKAPFSFVAHVEVQSPTPAQSPADDMMMESPALQPAFLEPPKPVIPERRKLGLRRPSLTRHKNFTTNAVLTTSNRHADNQLPPFRFGGDSRLSFGSSSTMSPSDCFADSPTHDRRPQTANSPCASTAAATRPRPHFGSLTGVNAARNNGSPASGHTRRPSNPFMRPRKQFRRSLSMFENPGDITKPKSETSTPASTLQSVMDVEEPHEPVLPHFFPEGQNDSIPRISRSTMLDVLDGKYGEHFDQKMIIDCRFEYEYEGGHIDGAINYNDKELLSNHLFQTPMTGRTLLIFHCEYSAHRAPIMARHIRAADRTANAECYPKLTYPEVYILDGGYSGFFTEHRDRCYPQAYVEMDHAEHVHTCEREMGRLRQNRKGLHRSATFAFGQQSPSVQDSPTALGRRHSRESDGMLLGDSPMFGNAMASTSRPPMFGNAMAATRRMASY</sequence>
<gene>
    <name evidence="13" type="ORF">NKR19_g1196</name>
</gene>
<proteinExistence type="inferred from homology"/>
<dbReference type="GO" id="GO:0051301">
    <property type="term" value="P:cell division"/>
    <property type="evidence" value="ECO:0007669"/>
    <property type="project" value="UniProtKB-UniRule"/>
</dbReference>
<dbReference type="SMART" id="SM00450">
    <property type="entry name" value="RHOD"/>
    <property type="match status" value="1"/>
</dbReference>
<dbReference type="Proteomes" id="UP001174691">
    <property type="component" value="Unassembled WGS sequence"/>
</dbReference>
<dbReference type="EMBL" id="JANBVN010000011">
    <property type="protein sequence ID" value="KAJ9164551.1"/>
    <property type="molecule type" value="Genomic_DNA"/>
</dbReference>
<dbReference type="GO" id="GO:0000086">
    <property type="term" value="P:G2/M transition of mitotic cell cycle"/>
    <property type="evidence" value="ECO:0007669"/>
    <property type="project" value="TreeGrafter"/>
</dbReference>
<comment type="similarity">
    <text evidence="1 10">Belongs to the MPI phosphatase family.</text>
</comment>
<dbReference type="GO" id="GO:0005737">
    <property type="term" value="C:cytoplasm"/>
    <property type="evidence" value="ECO:0007669"/>
    <property type="project" value="TreeGrafter"/>
</dbReference>
<protein>
    <recommendedName>
        <fullName evidence="9 10">M-phase inducer phosphatase</fullName>
        <ecNumber evidence="2 10">3.1.3.48</ecNumber>
    </recommendedName>
</protein>
<keyword evidence="4 10" id="KW-0498">Mitosis</keyword>
<accession>A0AA38VT77</accession>
<evidence type="ECO:0000256" key="6">
    <source>
        <dbReference type="ARBA" id="ARBA00022912"/>
    </source>
</evidence>
<dbReference type="CDD" id="cd01530">
    <property type="entry name" value="Cdc25"/>
    <property type="match status" value="1"/>
</dbReference>
<feature type="region of interest" description="Disordered" evidence="11">
    <location>
        <begin position="110"/>
        <end position="130"/>
    </location>
</feature>
<evidence type="ECO:0000313" key="13">
    <source>
        <dbReference type="EMBL" id="KAJ9164551.1"/>
    </source>
</evidence>
<keyword evidence="14" id="KW-1185">Reference proteome</keyword>
<dbReference type="InterPro" id="IPR001763">
    <property type="entry name" value="Rhodanese-like_dom"/>
</dbReference>
<dbReference type="InterPro" id="IPR000751">
    <property type="entry name" value="MPI_Phosphatase"/>
</dbReference>
<dbReference type="GO" id="GO:0005634">
    <property type="term" value="C:nucleus"/>
    <property type="evidence" value="ECO:0007669"/>
    <property type="project" value="TreeGrafter"/>
</dbReference>
<evidence type="ECO:0000256" key="5">
    <source>
        <dbReference type="ARBA" id="ARBA00022801"/>
    </source>
</evidence>
<evidence type="ECO:0000256" key="7">
    <source>
        <dbReference type="ARBA" id="ARBA00023306"/>
    </source>
</evidence>
<feature type="compositionally biased region" description="Polar residues" evidence="11">
    <location>
        <begin position="232"/>
        <end position="241"/>
    </location>
</feature>
<dbReference type="EC" id="3.1.3.48" evidence="2 10"/>
<evidence type="ECO:0000256" key="8">
    <source>
        <dbReference type="ARBA" id="ARBA00051722"/>
    </source>
</evidence>
<dbReference type="AlphaFoldDB" id="A0AA38VT77"/>
<feature type="region of interest" description="Disordered" evidence="11">
    <location>
        <begin position="213"/>
        <end position="304"/>
    </location>
</feature>
<keyword evidence="6 10" id="KW-0904">Protein phosphatase</keyword>
<organism evidence="13 14">
    <name type="scientific">Coniochaeta hoffmannii</name>
    <dbReference type="NCBI Taxonomy" id="91930"/>
    <lineage>
        <taxon>Eukaryota</taxon>
        <taxon>Fungi</taxon>
        <taxon>Dikarya</taxon>
        <taxon>Ascomycota</taxon>
        <taxon>Pezizomycotina</taxon>
        <taxon>Sordariomycetes</taxon>
        <taxon>Sordariomycetidae</taxon>
        <taxon>Coniochaetales</taxon>
        <taxon>Coniochaetaceae</taxon>
        <taxon>Coniochaeta</taxon>
    </lineage>
</organism>
<feature type="region of interest" description="Disordered" evidence="11">
    <location>
        <begin position="524"/>
        <end position="546"/>
    </location>
</feature>
<dbReference type="FunFam" id="3.40.250.10:FF:000021">
    <property type="entry name" value="M-phase inducer phosphatase cdc-25.2"/>
    <property type="match status" value="1"/>
</dbReference>
<dbReference type="PANTHER" id="PTHR10828">
    <property type="entry name" value="M-PHASE INDUCER PHOSPHATASE DUAL SPECIFICITY PHOSPHATASE CDC25"/>
    <property type="match status" value="1"/>
</dbReference>
<keyword evidence="5 10" id="KW-0378">Hydrolase</keyword>
<evidence type="ECO:0000256" key="1">
    <source>
        <dbReference type="ARBA" id="ARBA00011065"/>
    </source>
</evidence>
<comment type="function">
    <text evidence="10">Tyrosine protein phosphatase which functions as a dosage-dependent inducer of mitotic progression.</text>
</comment>
<evidence type="ECO:0000256" key="2">
    <source>
        <dbReference type="ARBA" id="ARBA00013064"/>
    </source>
</evidence>
<feature type="compositionally biased region" description="Polar residues" evidence="11">
    <location>
        <begin position="256"/>
        <end position="267"/>
    </location>
</feature>
<evidence type="ECO:0000313" key="14">
    <source>
        <dbReference type="Proteomes" id="UP001174691"/>
    </source>
</evidence>
<feature type="domain" description="Rhodanese" evidence="12">
    <location>
        <begin position="381"/>
        <end position="485"/>
    </location>
</feature>
<dbReference type="GO" id="GO:0004725">
    <property type="term" value="F:protein tyrosine phosphatase activity"/>
    <property type="evidence" value="ECO:0007669"/>
    <property type="project" value="UniProtKB-UniRule"/>
</dbReference>
<feature type="compositionally biased region" description="Polar residues" evidence="11">
    <location>
        <begin position="524"/>
        <end position="534"/>
    </location>
</feature>
<reference evidence="13" key="1">
    <citation type="submission" date="2022-07" db="EMBL/GenBank/DDBJ databases">
        <title>Fungi with potential for degradation of polypropylene.</title>
        <authorList>
            <person name="Gostincar C."/>
        </authorList>
    </citation>
    <scope>NUCLEOTIDE SEQUENCE</scope>
    <source>
        <strain evidence="13">EXF-13287</strain>
    </source>
</reference>
<dbReference type="SUPFAM" id="SSF52821">
    <property type="entry name" value="Rhodanese/Cell cycle control phosphatase"/>
    <property type="match status" value="1"/>
</dbReference>
<dbReference type="PROSITE" id="PS50206">
    <property type="entry name" value="RHODANESE_3"/>
    <property type="match status" value="1"/>
</dbReference>
<keyword evidence="3 10" id="KW-0132">Cell division</keyword>
<dbReference type="InterPro" id="IPR036873">
    <property type="entry name" value="Rhodanese-like_dom_sf"/>
</dbReference>
<evidence type="ECO:0000259" key="12">
    <source>
        <dbReference type="PROSITE" id="PS50206"/>
    </source>
</evidence>
<evidence type="ECO:0000256" key="9">
    <source>
        <dbReference type="ARBA" id="ARBA00067190"/>
    </source>
</evidence>
<name>A0AA38VT77_9PEZI</name>
<evidence type="ECO:0000256" key="3">
    <source>
        <dbReference type="ARBA" id="ARBA00022618"/>
    </source>
</evidence>
<keyword evidence="7 10" id="KW-0131">Cell cycle</keyword>